<dbReference type="Proteomes" id="UP001145114">
    <property type="component" value="Unassembled WGS sequence"/>
</dbReference>
<dbReference type="EMBL" id="JAMZIH010001525">
    <property type="protein sequence ID" value="KAJ1678115.1"/>
    <property type="molecule type" value="Genomic_DNA"/>
</dbReference>
<reference evidence="1" key="1">
    <citation type="submission" date="2022-06" db="EMBL/GenBank/DDBJ databases">
        <title>Phylogenomic reconstructions and comparative analyses of Kickxellomycotina fungi.</title>
        <authorList>
            <person name="Reynolds N.K."/>
            <person name="Stajich J.E."/>
            <person name="Barry K."/>
            <person name="Grigoriev I.V."/>
            <person name="Crous P."/>
            <person name="Smith M.E."/>
        </authorList>
    </citation>
    <scope>NUCLEOTIDE SEQUENCE</scope>
    <source>
        <strain evidence="1">RSA 2271</strain>
    </source>
</reference>
<name>A0ACC1HRX8_9FUNG</name>
<evidence type="ECO:0000313" key="2">
    <source>
        <dbReference type="Proteomes" id="UP001145114"/>
    </source>
</evidence>
<comment type="caution">
    <text evidence="1">The sequence shown here is derived from an EMBL/GenBank/DDBJ whole genome shotgun (WGS) entry which is preliminary data.</text>
</comment>
<organism evidence="1 2">
    <name type="scientific">Spiromyces aspiralis</name>
    <dbReference type="NCBI Taxonomy" id="68401"/>
    <lineage>
        <taxon>Eukaryota</taxon>
        <taxon>Fungi</taxon>
        <taxon>Fungi incertae sedis</taxon>
        <taxon>Zoopagomycota</taxon>
        <taxon>Kickxellomycotina</taxon>
        <taxon>Kickxellomycetes</taxon>
        <taxon>Kickxellales</taxon>
        <taxon>Kickxellaceae</taxon>
        <taxon>Spiromyces</taxon>
    </lineage>
</organism>
<feature type="non-terminal residue" evidence="1">
    <location>
        <position position="1"/>
    </location>
</feature>
<feature type="non-terminal residue" evidence="1">
    <location>
        <position position="513"/>
    </location>
</feature>
<keyword evidence="2" id="KW-1185">Reference proteome</keyword>
<evidence type="ECO:0000313" key="1">
    <source>
        <dbReference type="EMBL" id="KAJ1678115.1"/>
    </source>
</evidence>
<proteinExistence type="predicted"/>
<gene>
    <name evidence="1" type="ORF">EV182_004742</name>
</gene>
<accession>A0ACC1HRX8</accession>
<sequence>DEAKHEFKAETKKLLHLVANSLYSQREVFVRELISNASDALEKLRYLQTTKPEIQAGAELEIRITTDSSARTITFQDTGIGMTEAELKENLGTIARSGSKEFIEKMEEQKSSGSAADAIVGQFGVGFYSAFMVGDKMTVYTRSAEPNSKGYRWESDGLGSYTLSEATGVDVGTKIVVHLKENAKEYATKERIQELVKKYSNFVGAPIVIDGEKANTVEALWNKDKNLITDEEHTNFYRFIGGGWDDPLYRYVFQTDAPISIKSIFYVPGHNPEVMGYERVKSGISLYSRRVMIMAHADNIVPEWLRFIKGVVESEDLPLNVSRELLQRGPVMRKLKDVVTNRVIRWLQDEAKKDPTKYLDFFRQFGTYIKEGVCADLDTQKETSKLLRFESSSLGEDDLTSLDQYIERMQPGQESIFYYCTPKRSFGLESPYYEPFKCKGVEVLFLRHPLDEFVMGRLGQYKEKKLVPIDSEEANKVVAEWNEELQPSSDGETLTEAQSTELCEWFRSVLDTK</sequence>
<protein>
    <submittedName>
        <fullName evidence="1">Uncharacterized protein</fullName>
    </submittedName>
</protein>